<accession>A0A9J5XU39</accession>
<reference evidence="1 2" key="1">
    <citation type="submission" date="2020-09" db="EMBL/GenBank/DDBJ databases">
        <title>De no assembly of potato wild relative species, Solanum commersonii.</title>
        <authorList>
            <person name="Cho K."/>
        </authorList>
    </citation>
    <scope>NUCLEOTIDE SEQUENCE [LARGE SCALE GENOMIC DNA]</scope>
    <source>
        <strain evidence="1">LZ3.2</strain>
        <tissue evidence="1">Leaf</tissue>
    </source>
</reference>
<proteinExistence type="predicted"/>
<dbReference type="AlphaFoldDB" id="A0A9J5XU39"/>
<comment type="caution">
    <text evidence="1">The sequence shown here is derived from an EMBL/GenBank/DDBJ whole genome shotgun (WGS) entry which is preliminary data.</text>
</comment>
<organism evidence="1 2">
    <name type="scientific">Solanum commersonii</name>
    <name type="common">Commerson's wild potato</name>
    <name type="synonym">Commerson's nightshade</name>
    <dbReference type="NCBI Taxonomy" id="4109"/>
    <lineage>
        <taxon>Eukaryota</taxon>
        <taxon>Viridiplantae</taxon>
        <taxon>Streptophyta</taxon>
        <taxon>Embryophyta</taxon>
        <taxon>Tracheophyta</taxon>
        <taxon>Spermatophyta</taxon>
        <taxon>Magnoliopsida</taxon>
        <taxon>eudicotyledons</taxon>
        <taxon>Gunneridae</taxon>
        <taxon>Pentapetalae</taxon>
        <taxon>asterids</taxon>
        <taxon>lamiids</taxon>
        <taxon>Solanales</taxon>
        <taxon>Solanaceae</taxon>
        <taxon>Solanoideae</taxon>
        <taxon>Solaneae</taxon>
        <taxon>Solanum</taxon>
    </lineage>
</organism>
<name>A0A9J5XU39_SOLCO</name>
<evidence type="ECO:0000313" key="2">
    <source>
        <dbReference type="Proteomes" id="UP000824120"/>
    </source>
</evidence>
<dbReference type="EMBL" id="JACXVP010000008">
    <property type="protein sequence ID" value="KAG5591697.1"/>
    <property type="molecule type" value="Genomic_DNA"/>
</dbReference>
<protein>
    <submittedName>
        <fullName evidence="1">Uncharacterized protein</fullName>
    </submittedName>
</protein>
<dbReference type="Proteomes" id="UP000824120">
    <property type="component" value="Chromosome 8"/>
</dbReference>
<keyword evidence="2" id="KW-1185">Reference proteome</keyword>
<sequence>MNPRSIHGFLVIRNSDVLMSKPAHFQGQTSPRVGKPFFLLIFHILAIDPIGPQGQTKPFSRLNEPQSR</sequence>
<evidence type="ECO:0000313" key="1">
    <source>
        <dbReference type="EMBL" id="KAG5591697.1"/>
    </source>
</evidence>
<gene>
    <name evidence="1" type="ORF">H5410_042211</name>
</gene>